<accession>A0A0G4B4E9</accession>
<name>A0A0G4B4E9_9BACT</name>
<dbReference type="AlphaFoldDB" id="A0A0G4B4E9"/>
<feature type="domain" description="TraC-like" evidence="1">
    <location>
        <begin position="25"/>
        <end position="115"/>
    </location>
</feature>
<protein>
    <recommendedName>
        <fullName evidence="1">TraC-like domain-containing protein</fullName>
    </recommendedName>
</protein>
<dbReference type="STRING" id="1618337.UT28_C0001G0468"/>
<dbReference type="InterPro" id="IPR058596">
    <property type="entry name" value="TraC-like_dom"/>
</dbReference>
<gene>
    <name evidence="2" type="ORF">UT28_C0001G0468</name>
</gene>
<organism evidence="2 3">
    <name type="scientific">Berkelbacteria bacterium GW2011_GWE1_39_12</name>
    <dbReference type="NCBI Taxonomy" id="1618337"/>
    <lineage>
        <taxon>Bacteria</taxon>
        <taxon>Candidatus Berkelbacteria</taxon>
    </lineage>
</organism>
<dbReference type="Pfam" id="PF26593">
    <property type="entry name" value="TraC-like"/>
    <property type="match status" value="1"/>
</dbReference>
<sequence>MGIWGNPQPQVSSTQEILKFAEIHDGIIITKTGELRAILMVSSINFALKSEQEQTAIIFAYQNFLNSLEFPIQIMMQSKKLDLSNYLASLKKIGQVQTNELLRVQTLDYIDFVGRLINIANIMDKKFYVCISFAAPPKMSQSAAKNETPKITMQEFETYKQELVQRIQVIESGLGSIGIRCAQLGSQQIIELLYGIYNPEESSKEKLTQIDNLTSQVVESAVLNPEEAAKSGEAK</sequence>
<reference evidence="2 3" key="1">
    <citation type="journal article" date="2015" name="Nature">
        <title>rRNA introns, odd ribosomes, and small enigmatic genomes across a large radiation of phyla.</title>
        <authorList>
            <person name="Brown C.T."/>
            <person name="Hug L.A."/>
            <person name="Thomas B.C."/>
            <person name="Sharon I."/>
            <person name="Castelle C.J."/>
            <person name="Singh A."/>
            <person name="Wilkins M.J."/>
            <person name="Williams K.H."/>
            <person name="Banfield J.F."/>
        </authorList>
    </citation>
    <scope>NUCLEOTIDE SEQUENCE [LARGE SCALE GENOMIC DNA]</scope>
</reference>
<dbReference type="EMBL" id="CP011213">
    <property type="protein sequence ID" value="AKM82273.1"/>
    <property type="molecule type" value="Genomic_DNA"/>
</dbReference>
<evidence type="ECO:0000259" key="1">
    <source>
        <dbReference type="Pfam" id="PF26593"/>
    </source>
</evidence>
<evidence type="ECO:0000313" key="2">
    <source>
        <dbReference type="EMBL" id="AKM82273.1"/>
    </source>
</evidence>
<evidence type="ECO:0000313" key="3">
    <source>
        <dbReference type="Proteomes" id="UP000035648"/>
    </source>
</evidence>
<dbReference type="KEGG" id="bbgw:UT28_C0001G0468"/>
<proteinExistence type="predicted"/>
<dbReference type="Proteomes" id="UP000035648">
    <property type="component" value="Chromosome"/>
</dbReference>